<dbReference type="SUPFAM" id="SSF54909">
    <property type="entry name" value="Dimeric alpha+beta barrel"/>
    <property type="match status" value="1"/>
</dbReference>
<dbReference type="PANTHER" id="PTHR41521:SF4">
    <property type="entry name" value="BLR0684 PROTEIN"/>
    <property type="match status" value="1"/>
</dbReference>
<organism evidence="2 3">
    <name type="scientific">Saccharophagus degradans</name>
    <dbReference type="NCBI Taxonomy" id="86304"/>
    <lineage>
        <taxon>Bacteria</taxon>
        <taxon>Pseudomonadati</taxon>
        <taxon>Pseudomonadota</taxon>
        <taxon>Gammaproteobacteria</taxon>
        <taxon>Cellvibrionales</taxon>
        <taxon>Cellvibrionaceae</taxon>
        <taxon>Saccharophagus</taxon>
    </lineage>
</organism>
<evidence type="ECO:0000259" key="1">
    <source>
        <dbReference type="Pfam" id="PF07045"/>
    </source>
</evidence>
<dbReference type="InterPro" id="IPR011008">
    <property type="entry name" value="Dimeric_a/b-barrel"/>
</dbReference>
<comment type="caution">
    <text evidence="2">The sequence shown here is derived from an EMBL/GenBank/DDBJ whole genome shotgun (WGS) entry which is preliminary data.</text>
</comment>
<dbReference type="Gene3D" id="3.30.70.100">
    <property type="match status" value="1"/>
</dbReference>
<evidence type="ECO:0000313" key="2">
    <source>
        <dbReference type="EMBL" id="MDO6422647.1"/>
    </source>
</evidence>
<proteinExistence type="predicted"/>
<sequence>MTAYAIGLLTIHNDNWLEEYSSKILPLIEKHGGNRLVKGTPERLEGTSNLPTIAFCIAFPSSAAAHNWYNDPENKPLITLRNSGSTLDMLLVENPA</sequence>
<dbReference type="AlphaFoldDB" id="A0AAW7X6Z8"/>
<protein>
    <submittedName>
        <fullName evidence="2">DUF1330 domain-containing protein</fullName>
    </submittedName>
</protein>
<feature type="domain" description="DUF1330" evidence="1">
    <location>
        <begin position="2"/>
        <end position="94"/>
    </location>
</feature>
<reference evidence="2" key="1">
    <citation type="submission" date="2023-07" db="EMBL/GenBank/DDBJ databases">
        <title>Genome content predicts the carbon catabolic preferences of heterotrophic bacteria.</title>
        <authorList>
            <person name="Gralka M."/>
        </authorList>
    </citation>
    <scope>NUCLEOTIDE SEQUENCE</scope>
    <source>
        <strain evidence="2">I3M17_2</strain>
    </source>
</reference>
<gene>
    <name evidence="2" type="ORF">Q4521_09190</name>
</gene>
<accession>A0AAW7X6Z8</accession>
<dbReference type="Proteomes" id="UP001169760">
    <property type="component" value="Unassembled WGS sequence"/>
</dbReference>
<name>A0AAW7X6Z8_9GAMM</name>
<dbReference type="InterPro" id="IPR010753">
    <property type="entry name" value="DUF1330"/>
</dbReference>
<dbReference type="PANTHER" id="PTHR41521">
    <property type="match status" value="1"/>
</dbReference>
<dbReference type="EMBL" id="JAUOPB010000006">
    <property type="protein sequence ID" value="MDO6422647.1"/>
    <property type="molecule type" value="Genomic_DNA"/>
</dbReference>
<evidence type="ECO:0000313" key="3">
    <source>
        <dbReference type="Proteomes" id="UP001169760"/>
    </source>
</evidence>
<dbReference type="Pfam" id="PF07045">
    <property type="entry name" value="DUF1330"/>
    <property type="match status" value="1"/>
</dbReference>
<dbReference type="RefSeq" id="WP_303492585.1">
    <property type="nucleotide sequence ID" value="NZ_JAUOPB010000006.1"/>
</dbReference>